<dbReference type="InterPro" id="IPR050535">
    <property type="entry name" value="DNA_Repair-Maintenance_Comp"/>
</dbReference>
<evidence type="ECO:0000256" key="3">
    <source>
        <dbReference type="ARBA" id="ARBA00022839"/>
    </source>
</evidence>
<dbReference type="PANTHER" id="PTHR30337:SF0">
    <property type="entry name" value="NUCLEASE SBCCD SUBUNIT D"/>
    <property type="match status" value="1"/>
</dbReference>
<gene>
    <name evidence="5" type="ORF">NCS_10410</name>
</gene>
<reference evidence="6" key="1">
    <citation type="submission" date="2017-03" db="EMBL/GenBank/DDBJ databases">
        <authorList>
            <person name="Herbold C."/>
        </authorList>
    </citation>
    <scope>NUCLEOTIDE SEQUENCE [LARGE SCALE GENOMIC DNA]</scope>
</reference>
<dbReference type="Gene3D" id="3.60.21.10">
    <property type="match status" value="1"/>
</dbReference>
<dbReference type="CDD" id="cd00840">
    <property type="entry name" value="MPP_Mre11_N"/>
    <property type="match status" value="1"/>
</dbReference>
<proteinExistence type="predicted"/>
<evidence type="ECO:0000313" key="6">
    <source>
        <dbReference type="Proteomes" id="UP000230607"/>
    </source>
</evidence>
<evidence type="ECO:0000256" key="1">
    <source>
        <dbReference type="ARBA" id="ARBA00022722"/>
    </source>
</evidence>
<dbReference type="PANTHER" id="PTHR30337">
    <property type="entry name" value="COMPONENT OF ATP-DEPENDENT DSDNA EXONUCLEASE"/>
    <property type="match status" value="1"/>
</dbReference>
<keyword evidence="2" id="KW-0378">Hydrolase</keyword>
<evidence type="ECO:0000313" key="5">
    <source>
        <dbReference type="EMBL" id="SMH70603.1"/>
    </source>
</evidence>
<organism evidence="5 6">
    <name type="scientific">Candidatus Nitrosotalea okcheonensis</name>
    <dbReference type="NCBI Taxonomy" id="1903276"/>
    <lineage>
        <taxon>Archaea</taxon>
        <taxon>Nitrososphaerota</taxon>
        <taxon>Nitrososphaeria</taxon>
        <taxon>Nitrosotaleales</taxon>
        <taxon>Nitrosotaleaceae</taxon>
        <taxon>Nitrosotalea</taxon>
    </lineage>
</organism>
<sequence length="384" mass="43596">MIFSHISDTHLGFVQYHSEERENDVYTAFDEAIDTSIKDHVDFIILAGDIFHVPNPSGKAIVVLANALKRLKKNNIESFFILGEHDISRIRATPVPWVYHNLEFSKYIGNGKPIIYKDVLIAGFDKRRKAEIESFEDDFSQIDADAKKHQGHKILVLHQGITEINKFAGELNSTDLPSNFTYYAMGHLHEQELKQFSHLGGPLAYPGSTELTSSEGIKETQKGFYQVDISGQESNPTWIKLDTRPQFSIKTSVQDISSEIDRLSEKIKLFSRKPILELNVTGEILDSGLMQSQISRLTDQTLRCFWKHVSKEQSNGSVFVNKPLMIEDEMYRIAKEMLGSTDKANFAINELLPLLSRGNIEEARQAIIEDFERFKKGVENATVS</sequence>
<dbReference type="SUPFAM" id="SSF56300">
    <property type="entry name" value="Metallo-dependent phosphatases"/>
    <property type="match status" value="1"/>
</dbReference>
<dbReference type="InterPro" id="IPR029052">
    <property type="entry name" value="Metallo-depent_PP-like"/>
</dbReference>
<keyword evidence="6" id="KW-1185">Reference proteome</keyword>
<dbReference type="Pfam" id="PF00149">
    <property type="entry name" value="Metallophos"/>
    <property type="match status" value="1"/>
</dbReference>
<dbReference type="Proteomes" id="UP000230607">
    <property type="component" value="Chromosome 1"/>
</dbReference>
<name>A0A2H1FCV7_9ARCH</name>
<dbReference type="GO" id="GO:0004527">
    <property type="term" value="F:exonuclease activity"/>
    <property type="evidence" value="ECO:0007669"/>
    <property type="project" value="UniProtKB-KW"/>
</dbReference>
<keyword evidence="1" id="KW-0540">Nuclease</keyword>
<dbReference type="AlphaFoldDB" id="A0A2H1FCV7"/>
<dbReference type="RefSeq" id="WP_157926717.1">
    <property type="nucleotide sequence ID" value="NZ_LT841358.1"/>
</dbReference>
<protein>
    <submittedName>
        <fullName evidence="5">Metallophosphoesterase</fullName>
    </submittedName>
</protein>
<dbReference type="InterPro" id="IPR004843">
    <property type="entry name" value="Calcineurin-like_PHP"/>
</dbReference>
<evidence type="ECO:0000256" key="2">
    <source>
        <dbReference type="ARBA" id="ARBA00022801"/>
    </source>
</evidence>
<dbReference type="OrthoDB" id="11638at2157"/>
<dbReference type="EMBL" id="LT841358">
    <property type="protein sequence ID" value="SMH70603.1"/>
    <property type="molecule type" value="Genomic_DNA"/>
</dbReference>
<dbReference type="InterPro" id="IPR041796">
    <property type="entry name" value="Mre11_N"/>
</dbReference>
<keyword evidence="3" id="KW-0269">Exonuclease</keyword>
<feature type="domain" description="Calcineurin-like phosphoesterase" evidence="4">
    <location>
        <begin position="5"/>
        <end position="190"/>
    </location>
</feature>
<evidence type="ECO:0000259" key="4">
    <source>
        <dbReference type="Pfam" id="PF00149"/>
    </source>
</evidence>
<accession>A0A2H1FCV7</accession>